<keyword evidence="7" id="KW-1185">Reference proteome</keyword>
<evidence type="ECO:0000313" key="6">
    <source>
        <dbReference type="EMBL" id="GAA1398427.1"/>
    </source>
</evidence>
<dbReference type="RefSeq" id="WP_344337242.1">
    <property type="nucleotide sequence ID" value="NZ_BAAAKJ010000201.1"/>
</dbReference>
<keyword evidence="2" id="KW-0288">FMN</keyword>
<dbReference type="PANTHER" id="PTHR30011">
    <property type="entry name" value="ALKANESULFONATE MONOOXYGENASE-RELATED"/>
    <property type="match status" value="1"/>
</dbReference>
<organism evidence="6 7">
    <name type="scientific">Kitasatospora putterlickiae</name>
    <dbReference type="NCBI Taxonomy" id="221725"/>
    <lineage>
        <taxon>Bacteria</taxon>
        <taxon>Bacillati</taxon>
        <taxon>Actinomycetota</taxon>
        <taxon>Actinomycetes</taxon>
        <taxon>Kitasatosporales</taxon>
        <taxon>Streptomycetaceae</taxon>
        <taxon>Kitasatospora</taxon>
    </lineage>
</organism>
<evidence type="ECO:0000256" key="3">
    <source>
        <dbReference type="ARBA" id="ARBA00023002"/>
    </source>
</evidence>
<dbReference type="EMBL" id="BAAAKJ010000201">
    <property type="protein sequence ID" value="GAA1398427.1"/>
    <property type="molecule type" value="Genomic_DNA"/>
</dbReference>
<keyword evidence="4" id="KW-0503">Monooxygenase</keyword>
<dbReference type="InterPro" id="IPR011251">
    <property type="entry name" value="Luciferase-like_dom"/>
</dbReference>
<keyword evidence="3" id="KW-0560">Oxidoreductase</keyword>
<evidence type="ECO:0000256" key="2">
    <source>
        <dbReference type="ARBA" id="ARBA00022643"/>
    </source>
</evidence>
<protein>
    <submittedName>
        <fullName evidence="6">LLM class flavin-dependent oxidoreductase</fullName>
    </submittedName>
</protein>
<gene>
    <name evidence="6" type="ORF">GCM10009639_36950</name>
</gene>
<evidence type="ECO:0000256" key="1">
    <source>
        <dbReference type="ARBA" id="ARBA00022630"/>
    </source>
</evidence>
<evidence type="ECO:0000259" key="5">
    <source>
        <dbReference type="Pfam" id="PF00296"/>
    </source>
</evidence>
<evidence type="ECO:0000256" key="4">
    <source>
        <dbReference type="ARBA" id="ARBA00023033"/>
    </source>
</evidence>
<comment type="caution">
    <text evidence="6">The sequence shown here is derived from an EMBL/GenBank/DDBJ whole genome shotgun (WGS) entry which is preliminary data.</text>
</comment>
<dbReference type="SUPFAM" id="SSF51679">
    <property type="entry name" value="Bacterial luciferase-like"/>
    <property type="match status" value="1"/>
</dbReference>
<proteinExistence type="predicted"/>
<name>A0ABN1Y5E3_9ACTN</name>
<dbReference type="Pfam" id="PF00296">
    <property type="entry name" value="Bac_luciferase"/>
    <property type="match status" value="1"/>
</dbReference>
<accession>A0ABN1Y5E3</accession>
<dbReference type="Gene3D" id="3.20.20.30">
    <property type="entry name" value="Luciferase-like domain"/>
    <property type="match status" value="2"/>
</dbReference>
<dbReference type="PANTHER" id="PTHR30011:SF16">
    <property type="entry name" value="C2H2 FINGER DOMAIN TRANSCRIPTION FACTOR (EUROFUNG)-RELATED"/>
    <property type="match status" value="1"/>
</dbReference>
<sequence length="365" mass="38891">MTDPLSPVQDQPPLHLAVALDGAGWHPAAWRAEGARPGELFTAGYWADLVTEAESGLLDLVTFEDALAVQSVSLRGPDERTDQVRGRLDAVLIAARVAPLTSRIGLVPTTNVTHTEPLHLSAALATLDQAAPGRAGWRPQVSARADDAAHFGRPAPATLAEADLASPETISGRLSPLFDDAAEVLATVRRLWNGRDHDLPVTVLAHARIPYELAARGGDVAFITPRSPDDAAAILTEVATAATAVDRPADRPLKVFADLLVLLDDRPGEAARQKARLDELDGAPLASDAEVFAGTPGELADLLLAWRTVETAGLRLDGFRLRPARLPHDLLAITRALVPELQRRGAFRTAYRSAALHGRLGLTAR</sequence>
<dbReference type="Proteomes" id="UP001499863">
    <property type="component" value="Unassembled WGS sequence"/>
</dbReference>
<dbReference type="InterPro" id="IPR051260">
    <property type="entry name" value="Diverse_substr_monoxygenases"/>
</dbReference>
<keyword evidence="1" id="KW-0285">Flavoprotein</keyword>
<evidence type="ECO:0000313" key="7">
    <source>
        <dbReference type="Proteomes" id="UP001499863"/>
    </source>
</evidence>
<dbReference type="InterPro" id="IPR036661">
    <property type="entry name" value="Luciferase-like_sf"/>
</dbReference>
<reference evidence="6 7" key="1">
    <citation type="journal article" date="2019" name="Int. J. Syst. Evol. Microbiol.">
        <title>The Global Catalogue of Microorganisms (GCM) 10K type strain sequencing project: providing services to taxonomists for standard genome sequencing and annotation.</title>
        <authorList>
            <consortium name="The Broad Institute Genomics Platform"/>
            <consortium name="The Broad Institute Genome Sequencing Center for Infectious Disease"/>
            <person name="Wu L."/>
            <person name="Ma J."/>
        </authorList>
    </citation>
    <scope>NUCLEOTIDE SEQUENCE [LARGE SCALE GENOMIC DNA]</scope>
    <source>
        <strain evidence="6 7">JCM 12393</strain>
    </source>
</reference>
<feature type="domain" description="Luciferase-like" evidence="5">
    <location>
        <begin position="41"/>
        <end position="277"/>
    </location>
</feature>